<feature type="transmembrane region" description="Helical" evidence="3">
    <location>
        <begin position="200"/>
        <end position="226"/>
    </location>
</feature>
<feature type="chain" id="PRO_5042201833" description="CUB domain-containing protein" evidence="4">
    <location>
        <begin position="27"/>
        <end position="306"/>
    </location>
</feature>
<evidence type="ECO:0000259" key="5">
    <source>
        <dbReference type="PROSITE" id="PS01180"/>
    </source>
</evidence>
<feature type="signal peptide" evidence="4">
    <location>
        <begin position="1"/>
        <end position="26"/>
    </location>
</feature>
<dbReference type="Gene3D" id="2.60.120.290">
    <property type="entry name" value="Spermadhesin, CUB domain"/>
    <property type="match status" value="1"/>
</dbReference>
<dbReference type="InterPro" id="IPR035914">
    <property type="entry name" value="Sperma_CUB_dom_sf"/>
</dbReference>
<feature type="disulfide bond" evidence="2">
    <location>
        <begin position="166"/>
        <end position="178"/>
    </location>
</feature>
<comment type="caution">
    <text evidence="6">The sequence shown here is derived from an EMBL/GenBank/DDBJ whole genome shotgun (WGS) entry which is preliminary data.</text>
</comment>
<accession>A0AAE1DUC2</accession>
<dbReference type="PROSITE" id="PS50068">
    <property type="entry name" value="LDLRA_2"/>
    <property type="match status" value="1"/>
</dbReference>
<dbReference type="SUPFAM" id="SSF49854">
    <property type="entry name" value="Spermadhesin, CUB domain"/>
    <property type="match status" value="1"/>
</dbReference>
<keyword evidence="3" id="KW-0812">Transmembrane</keyword>
<keyword evidence="4" id="KW-0732">Signal</keyword>
<organism evidence="6 7">
    <name type="scientific">Elysia crispata</name>
    <name type="common">lettuce slug</name>
    <dbReference type="NCBI Taxonomy" id="231223"/>
    <lineage>
        <taxon>Eukaryota</taxon>
        <taxon>Metazoa</taxon>
        <taxon>Spiralia</taxon>
        <taxon>Lophotrochozoa</taxon>
        <taxon>Mollusca</taxon>
        <taxon>Gastropoda</taxon>
        <taxon>Heterobranchia</taxon>
        <taxon>Euthyneura</taxon>
        <taxon>Panpulmonata</taxon>
        <taxon>Sacoglossa</taxon>
        <taxon>Placobranchoidea</taxon>
        <taxon>Plakobranchidae</taxon>
        <taxon>Elysia</taxon>
    </lineage>
</organism>
<evidence type="ECO:0000256" key="2">
    <source>
        <dbReference type="PROSITE-ProRule" id="PRU00124"/>
    </source>
</evidence>
<protein>
    <recommendedName>
        <fullName evidence="5">CUB domain-containing protein</fullName>
    </recommendedName>
</protein>
<dbReference type="PANTHER" id="PTHR24652:SF69">
    <property type="entry name" value="CUB DOMAIN-CONTAINING PROTEIN"/>
    <property type="match status" value="1"/>
</dbReference>
<evidence type="ECO:0000256" key="1">
    <source>
        <dbReference type="ARBA" id="ARBA00023157"/>
    </source>
</evidence>
<dbReference type="InterPro" id="IPR042333">
    <property type="entry name" value="LRAD2/Mig-13-like"/>
</dbReference>
<dbReference type="PANTHER" id="PTHR24652">
    <property type="entry name" value="LOW-DENSITY LIPOPROTEIN RECEPTOR CLASS A DOMAIN-CONTAINING PROTEIN 2"/>
    <property type="match status" value="1"/>
</dbReference>
<dbReference type="SUPFAM" id="SSF57424">
    <property type="entry name" value="LDL receptor-like module"/>
    <property type="match status" value="1"/>
</dbReference>
<dbReference type="Pfam" id="PF00057">
    <property type="entry name" value="Ldl_recept_a"/>
    <property type="match status" value="1"/>
</dbReference>
<dbReference type="InterPro" id="IPR036055">
    <property type="entry name" value="LDL_receptor-like_sf"/>
</dbReference>
<feature type="domain" description="CUB" evidence="5">
    <location>
        <begin position="38"/>
        <end position="161"/>
    </location>
</feature>
<keyword evidence="1 2" id="KW-1015">Disulfide bond</keyword>
<gene>
    <name evidence="6" type="ORF">RRG08_033667</name>
</gene>
<keyword evidence="3" id="KW-1133">Transmembrane helix</keyword>
<keyword evidence="7" id="KW-1185">Reference proteome</keyword>
<comment type="caution">
    <text evidence="2">Lacks conserved residue(s) required for the propagation of feature annotation.</text>
</comment>
<evidence type="ECO:0000313" key="7">
    <source>
        <dbReference type="Proteomes" id="UP001283361"/>
    </source>
</evidence>
<dbReference type="Gene3D" id="4.10.400.10">
    <property type="entry name" value="Low-density Lipoprotein Receptor"/>
    <property type="match status" value="1"/>
</dbReference>
<dbReference type="AlphaFoldDB" id="A0AAE1DUC2"/>
<dbReference type="PROSITE" id="PS01180">
    <property type="entry name" value="CUB"/>
    <property type="match status" value="1"/>
</dbReference>
<dbReference type="InterPro" id="IPR000859">
    <property type="entry name" value="CUB_dom"/>
</dbReference>
<proteinExistence type="predicted"/>
<feature type="disulfide bond" evidence="2">
    <location>
        <begin position="173"/>
        <end position="191"/>
    </location>
</feature>
<evidence type="ECO:0000313" key="6">
    <source>
        <dbReference type="EMBL" id="KAK3783406.1"/>
    </source>
</evidence>
<dbReference type="EMBL" id="JAWDGP010002410">
    <property type="protein sequence ID" value="KAK3783406.1"/>
    <property type="molecule type" value="Genomic_DNA"/>
</dbReference>
<dbReference type="CDD" id="cd00041">
    <property type="entry name" value="CUB"/>
    <property type="match status" value="1"/>
</dbReference>
<sequence>MERITFFGAIKVAFVLLILNVFPAWAEETYFDTMERQCGETILLSSLPKKSLVLMLTEQVVYAPLFDCHVTVAVSKETRIYLSFLEMDIRSYGACAGDFLTIIDSEPLTYETFYFQDSSVRRYCGNQRPKPLASTGNNITIRFVSDEVISGRGFSLLLTAFHEAECLEEEFRCGNNRCIDHRLKCDDNDNCGDGSDNCDLPVYIIACIAVASIITLVAGLFLTLVIRYRCRHKQLECEETNSEEDNCERSRPIHSIPIAPVRYSAVVSDTACVSAFISRLVHVTHLPSYEQLYQQPQHVARTAMAD</sequence>
<dbReference type="InterPro" id="IPR002172">
    <property type="entry name" value="LDrepeatLR_classA_rpt"/>
</dbReference>
<dbReference type="SMART" id="SM00042">
    <property type="entry name" value="CUB"/>
    <property type="match status" value="1"/>
</dbReference>
<dbReference type="Pfam" id="PF00431">
    <property type="entry name" value="CUB"/>
    <property type="match status" value="1"/>
</dbReference>
<reference evidence="6" key="1">
    <citation type="journal article" date="2023" name="G3 (Bethesda)">
        <title>A reference genome for the long-term kleptoplast-retaining sea slug Elysia crispata morphotype clarki.</title>
        <authorList>
            <person name="Eastman K.E."/>
            <person name="Pendleton A.L."/>
            <person name="Shaikh M.A."/>
            <person name="Suttiyut T."/>
            <person name="Ogas R."/>
            <person name="Tomko P."/>
            <person name="Gavelis G."/>
            <person name="Widhalm J.R."/>
            <person name="Wisecaver J.H."/>
        </authorList>
    </citation>
    <scope>NUCLEOTIDE SEQUENCE</scope>
    <source>
        <strain evidence="6">ECLA1</strain>
    </source>
</reference>
<dbReference type="SMART" id="SM00192">
    <property type="entry name" value="LDLa"/>
    <property type="match status" value="1"/>
</dbReference>
<dbReference type="Proteomes" id="UP001283361">
    <property type="component" value="Unassembled WGS sequence"/>
</dbReference>
<keyword evidence="3" id="KW-0472">Membrane</keyword>
<evidence type="ECO:0000256" key="4">
    <source>
        <dbReference type="SAM" id="SignalP"/>
    </source>
</evidence>
<name>A0AAE1DUC2_9GAST</name>
<evidence type="ECO:0000256" key="3">
    <source>
        <dbReference type="SAM" id="Phobius"/>
    </source>
</evidence>
<dbReference type="CDD" id="cd00112">
    <property type="entry name" value="LDLa"/>
    <property type="match status" value="1"/>
</dbReference>